<dbReference type="AlphaFoldDB" id="A0A2T0AMB6"/>
<accession>A0A2T0AMB6</accession>
<dbReference type="Proteomes" id="UP000238415">
    <property type="component" value="Unassembled WGS sequence"/>
</dbReference>
<organism evidence="2 3">
    <name type="scientific">Neomoorella humiferrea</name>
    <dbReference type="NCBI Taxonomy" id="676965"/>
    <lineage>
        <taxon>Bacteria</taxon>
        <taxon>Bacillati</taxon>
        <taxon>Bacillota</taxon>
        <taxon>Clostridia</taxon>
        <taxon>Neomoorellales</taxon>
        <taxon>Neomoorellaceae</taxon>
        <taxon>Neomoorella</taxon>
    </lineage>
</organism>
<proteinExistence type="predicted"/>
<comment type="caution">
    <text evidence="2">The sequence shown here is derived from an EMBL/GenBank/DDBJ whole genome shotgun (WGS) entry which is preliminary data.</text>
</comment>
<dbReference type="InterPro" id="IPR036582">
    <property type="entry name" value="Mao_N_sf"/>
</dbReference>
<dbReference type="EMBL" id="PVXM01000050">
    <property type="protein sequence ID" value="PRR69885.1"/>
    <property type="molecule type" value="Genomic_DNA"/>
</dbReference>
<evidence type="ECO:0000313" key="3">
    <source>
        <dbReference type="Proteomes" id="UP000238415"/>
    </source>
</evidence>
<feature type="domain" description="Copper amine oxidase-like N-terminal" evidence="1">
    <location>
        <begin position="1"/>
        <end position="86"/>
    </location>
</feature>
<dbReference type="Pfam" id="PF07833">
    <property type="entry name" value="Cu_amine_oxidN1"/>
    <property type="match status" value="1"/>
</dbReference>
<sequence length="126" mass="13491">MVPLRAIFEALGADVNWDAATQTVTGTKGATIVKLTIGSTIAYVSGQAVPLDVPGKILNGRTLVPLRFISESLGAEVVYDNSRITIRSGDATFVSPDPTVGVKVHFIRRLGRRNLHRTAKRGGHPD</sequence>
<dbReference type="SUPFAM" id="SSF55383">
    <property type="entry name" value="Copper amine oxidase, domain N"/>
    <property type="match status" value="1"/>
</dbReference>
<gene>
    <name evidence="2" type="ORF">MOHU_21410</name>
</gene>
<keyword evidence="3" id="KW-1185">Reference proteome</keyword>
<evidence type="ECO:0000259" key="1">
    <source>
        <dbReference type="Pfam" id="PF07833"/>
    </source>
</evidence>
<name>A0A2T0AMB6_9FIRM</name>
<protein>
    <submittedName>
        <fullName evidence="2">Protease inhibitor</fullName>
    </submittedName>
</protein>
<dbReference type="InterPro" id="IPR012854">
    <property type="entry name" value="Cu_amine_oxidase-like_N"/>
</dbReference>
<reference evidence="2 3" key="1">
    <citation type="submission" date="2018-03" db="EMBL/GenBank/DDBJ databases">
        <title>Genome sequence of Moorella humiferrea DSM 23265.</title>
        <authorList>
            <person name="Poehlein A."/>
            <person name="Daniel R."/>
        </authorList>
    </citation>
    <scope>NUCLEOTIDE SEQUENCE [LARGE SCALE GENOMIC DNA]</scope>
    <source>
        <strain evidence="2 3">DSM 23265</strain>
    </source>
</reference>
<dbReference type="Gene3D" id="3.30.457.10">
    <property type="entry name" value="Copper amine oxidase-like, N-terminal domain"/>
    <property type="match status" value="1"/>
</dbReference>
<evidence type="ECO:0000313" key="2">
    <source>
        <dbReference type="EMBL" id="PRR69885.1"/>
    </source>
</evidence>